<dbReference type="OrthoDB" id="1470350at2759"/>
<evidence type="ECO:0000256" key="4">
    <source>
        <dbReference type="ARBA" id="ARBA00022723"/>
    </source>
</evidence>
<dbReference type="InterPro" id="IPR050121">
    <property type="entry name" value="Cytochrome_P450_monoxygenase"/>
</dbReference>
<dbReference type="CDD" id="cd11058">
    <property type="entry name" value="CYP60B-like"/>
    <property type="match status" value="1"/>
</dbReference>
<dbReference type="InterPro" id="IPR002401">
    <property type="entry name" value="Cyt_P450_E_grp-I"/>
</dbReference>
<dbReference type="InterPro" id="IPR001128">
    <property type="entry name" value="Cyt_P450"/>
</dbReference>
<comment type="cofactor">
    <cofactor evidence="1 7">
        <name>heme</name>
        <dbReference type="ChEBI" id="CHEBI:30413"/>
    </cofactor>
</comment>
<dbReference type="GO" id="GO:0004497">
    <property type="term" value="F:monooxygenase activity"/>
    <property type="evidence" value="ECO:0007669"/>
    <property type="project" value="UniProtKB-KW"/>
</dbReference>
<evidence type="ECO:0000313" key="8">
    <source>
        <dbReference type="EMBL" id="KEF56726.1"/>
    </source>
</evidence>
<keyword evidence="5 7" id="KW-0408">Iron</keyword>
<gene>
    <name evidence="8" type="ORF">A1O9_06916</name>
</gene>
<evidence type="ECO:0000256" key="6">
    <source>
        <dbReference type="ARBA" id="ARBA00023033"/>
    </source>
</evidence>
<dbReference type="STRING" id="1182545.A0A072PA49"/>
<dbReference type="Gene3D" id="1.10.630.10">
    <property type="entry name" value="Cytochrome P450"/>
    <property type="match status" value="1"/>
</dbReference>
<dbReference type="SUPFAM" id="SSF48264">
    <property type="entry name" value="Cytochrome P450"/>
    <property type="match status" value="1"/>
</dbReference>
<dbReference type="GO" id="GO:0020037">
    <property type="term" value="F:heme binding"/>
    <property type="evidence" value="ECO:0007669"/>
    <property type="project" value="InterPro"/>
</dbReference>
<evidence type="ECO:0000256" key="7">
    <source>
        <dbReference type="PIRSR" id="PIRSR602401-1"/>
    </source>
</evidence>
<dbReference type="PRINTS" id="PR00463">
    <property type="entry name" value="EP450I"/>
</dbReference>
<comment type="similarity">
    <text evidence="2">Belongs to the cytochrome P450 family.</text>
</comment>
<dbReference type="PRINTS" id="PR00385">
    <property type="entry name" value="P450"/>
</dbReference>
<name>A0A072PA49_9EURO</name>
<keyword evidence="6" id="KW-0560">Oxidoreductase</keyword>
<feature type="binding site" description="axial binding residue" evidence="7">
    <location>
        <position position="456"/>
    </location>
    <ligand>
        <name>heme</name>
        <dbReference type="ChEBI" id="CHEBI:30413"/>
    </ligand>
    <ligandPart>
        <name>Fe</name>
        <dbReference type="ChEBI" id="CHEBI:18248"/>
    </ligandPart>
</feature>
<proteinExistence type="inferred from homology"/>
<dbReference type="RefSeq" id="XP_013259316.1">
    <property type="nucleotide sequence ID" value="XM_013403862.1"/>
</dbReference>
<evidence type="ECO:0000256" key="1">
    <source>
        <dbReference type="ARBA" id="ARBA00001971"/>
    </source>
</evidence>
<dbReference type="GeneID" id="25281830"/>
<comment type="caution">
    <text evidence="8">The sequence shown here is derived from an EMBL/GenBank/DDBJ whole genome shotgun (WGS) entry which is preliminary data.</text>
</comment>
<evidence type="ECO:0000313" key="9">
    <source>
        <dbReference type="Proteomes" id="UP000027920"/>
    </source>
</evidence>
<reference evidence="8 9" key="1">
    <citation type="submission" date="2013-03" db="EMBL/GenBank/DDBJ databases">
        <title>The Genome Sequence of Exophiala aquamarina CBS 119918.</title>
        <authorList>
            <consortium name="The Broad Institute Genomics Platform"/>
            <person name="Cuomo C."/>
            <person name="de Hoog S."/>
            <person name="Gorbushina A."/>
            <person name="Walker B."/>
            <person name="Young S.K."/>
            <person name="Zeng Q."/>
            <person name="Gargeya S."/>
            <person name="Fitzgerald M."/>
            <person name="Haas B."/>
            <person name="Abouelleil A."/>
            <person name="Allen A.W."/>
            <person name="Alvarado L."/>
            <person name="Arachchi H.M."/>
            <person name="Berlin A.M."/>
            <person name="Chapman S.B."/>
            <person name="Gainer-Dewar J."/>
            <person name="Goldberg J."/>
            <person name="Griggs A."/>
            <person name="Gujja S."/>
            <person name="Hansen M."/>
            <person name="Howarth C."/>
            <person name="Imamovic A."/>
            <person name="Ireland A."/>
            <person name="Larimer J."/>
            <person name="McCowan C."/>
            <person name="Murphy C."/>
            <person name="Pearson M."/>
            <person name="Poon T.W."/>
            <person name="Priest M."/>
            <person name="Roberts A."/>
            <person name="Saif S."/>
            <person name="Shea T."/>
            <person name="Sisk P."/>
            <person name="Sykes S."/>
            <person name="Wortman J."/>
            <person name="Nusbaum C."/>
            <person name="Birren B."/>
        </authorList>
    </citation>
    <scope>NUCLEOTIDE SEQUENCE [LARGE SCALE GENOMIC DNA]</scope>
    <source>
        <strain evidence="8 9">CBS 119918</strain>
    </source>
</reference>
<keyword evidence="9" id="KW-1185">Reference proteome</keyword>
<protein>
    <recommendedName>
        <fullName evidence="10">Cytochrome P450 oxidoreductase</fullName>
    </recommendedName>
</protein>
<dbReference type="Proteomes" id="UP000027920">
    <property type="component" value="Unassembled WGS sequence"/>
</dbReference>
<evidence type="ECO:0000256" key="5">
    <source>
        <dbReference type="ARBA" id="ARBA00023004"/>
    </source>
</evidence>
<dbReference type="EMBL" id="AMGV01000005">
    <property type="protein sequence ID" value="KEF56726.1"/>
    <property type="molecule type" value="Genomic_DNA"/>
</dbReference>
<dbReference type="PANTHER" id="PTHR24305">
    <property type="entry name" value="CYTOCHROME P450"/>
    <property type="match status" value="1"/>
</dbReference>
<evidence type="ECO:0008006" key="10">
    <source>
        <dbReference type="Google" id="ProtNLM"/>
    </source>
</evidence>
<evidence type="ECO:0000256" key="2">
    <source>
        <dbReference type="ARBA" id="ARBA00010617"/>
    </source>
</evidence>
<dbReference type="InterPro" id="IPR036396">
    <property type="entry name" value="Cyt_P450_sf"/>
</dbReference>
<dbReference type="AlphaFoldDB" id="A0A072PA49"/>
<dbReference type="GO" id="GO:0016705">
    <property type="term" value="F:oxidoreductase activity, acting on paired donors, with incorporation or reduction of molecular oxygen"/>
    <property type="evidence" value="ECO:0007669"/>
    <property type="project" value="InterPro"/>
</dbReference>
<evidence type="ECO:0000256" key="3">
    <source>
        <dbReference type="ARBA" id="ARBA00022617"/>
    </source>
</evidence>
<keyword evidence="4 7" id="KW-0479">Metal-binding</keyword>
<dbReference type="GO" id="GO:0005506">
    <property type="term" value="F:iron ion binding"/>
    <property type="evidence" value="ECO:0007669"/>
    <property type="project" value="InterPro"/>
</dbReference>
<dbReference type="PANTHER" id="PTHR24305:SF210">
    <property type="entry name" value="CYTOCHROME P450 MONOOXYGENASE ASQL-RELATED"/>
    <property type="match status" value="1"/>
</dbReference>
<organism evidence="8 9">
    <name type="scientific">Exophiala aquamarina CBS 119918</name>
    <dbReference type="NCBI Taxonomy" id="1182545"/>
    <lineage>
        <taxon>Eukaryota</taxon>
        <taxon>Fungi</taxon>
        <taxon>Dikarya</taxon>
        <taxon>Ascomycota</taxon>
        <taxon>Pezizomycotina</taxon>
        <taxon>Eurotiomycetes</taxon>
        <taxon>Chaetothyriomycetidae</taxon>
        <taxon>Chaetothyriales</taxon>
        <taxon>Herpotrichiellaceae</taxon>
        <taxon>Exophiala</taxon>
    </lineage>
</organism>
<sequence length="526" mass="59283">MSTEIHLPFVLTRENIVVASYTFILLYLVSSVGSKAYRAFFGPLSKYPGPKFRAFSEIPECLDLVQGTETQSLVALHKRYGDVVRVSPNTLSFVGTAETWNDIYGFKKTGIPENHKDPEFYMKSFNGHFDLIRAPVPHHGRQRKVISHGFSERALKEQEPLLKMYAAKLVEFFSRAVENGELVDIALAFNFATFDIMADLTFAESLHMLDTAENERWVRNIFGSIKFKNYIRALRMFSIPTRLLVTEITTRLPSLKKRAAAHFKFTSDRVSKRLAQEPDRPDITTRIIEKGGHPLEPNAVVPLGELQVVSAMFMLAGTETTATALSGLTYYLLKNPEWMKKLKDEVRGSLKCIDDMNLIALTKLPILEACLKEALRMYPPTPNGTPRVASWDGVTVAGHQVPKGTQMFVHQLATYRAEHLFKHAEDFRPDRWLGVPEFANDHKGALEPWTVGPRTCVGKNLSWHEMRLLYATVIVHFDIELCAESTNWPNQNVSTCATAVNTTQTLTATVILHLGQTSAQVQTNAR</sequence>
<dbReference type="HOGENOM" id="CLU_001570_14_11_1"/>
<keyword evidence="6" id="KW-0503">Monooxygenase</keyword>
<keyword evidence="3 7" id="KW-0349">Heme</keyword>
<dbReference type="VEuPathDB" id="FungiDB:A1O9_06916"/>
<accession>A0A072PA49</accession>
<dbReference type="Pfam" id="PF00067">
    <property type="entry name" value="p450"/>
    <property type="match status" value="1"/>
</dbReference>